<proteinExistence type="predicted"/>
<accession>A0A1F6WVD9</accession>
<dbReference type="AlphaFoldDB" id="A0A1F6WVD9"/>
<sequence>MMRSYISILRETIDRLREIFEGLVTDATEFTTGDHYEEFGRIAAERRAVTEILRSDKLHALQSADVRYNIEYMTANELTELTEMPNPCRFEGTHYWHWTPLLDEDLLRDILGKPLPIEKTHSGPWILELGAGNGTLLKKLKEMGYNGACMVGVDISKVGVDRIKEAGFVGFTDLKPLHLGSNPDVVFLSYFVDRDSDQRGTFERVVGILRPRGTLVLEGLFPCVMTDSNGNTYGNANVTKGNDTIEDIELVVAELGRLDMHLKRVIVGERLVYSLDGAEILPSYTLVFKKN</sequence>
<name>A0A1F6WVD9_9BACT</name>
<dbReference type="Gene3D" id="3.40.50.150">
    <property type="entry name" value="Vaccinia Virus protein VP39"/>
    <property type="match status" value="1"/>
</dbReference>
<dbReference type="EMBL" id="MFUY01000021">
    <property type="protein sequence ID" value="OGI85839.1"/>
    <property type="molecule type" value="Genomic_DNA"/>
</dbReference>
<gene>
    <name evidence="1" type="ORF">A3A05_02020</name>
</gene>
<comment type="caution">
    <text evidence="1">The sequence shown here is derived from an EMBL/GenBank/DDBJ whole genome shotgun (WGS) entry which is preliminary data.</text>
</comment>
<evidence type="ECO:0000313" key="1">
    <source>
        <dbReference type="EMBL" id="OGI85839.1"/>
    </source>
</evidence>
<organism evidence="1 2">
    <name type="scientific">Candidatus Nomurabacteria bacterium RIFCSPLOWO2_01_FULL_41_12</name>
    <dbReference type="NCBI Taxonomy" id="1801774"/>
    <lineage>
        <taxon>Bacteria</taxon>
        <taxon>Candidatus Nomuraibacteriota</taxon>
    </lineage>
</organism>
<dbReference type="SUPFAM" id="SSF53335">
    <property type="entry name" value="S-adenosyl-L-methionine-dependent methyltransferases"/>
    <property type="match status" value="1"/>
</dbReference>
<protein>
    <submittedName>
        <fullName evidence="1">Uncharacterized protein</fullName>
    </submittedName>
</protein>
<evidence type="ECO:0000313" key="2">
    <source>
        <dbReference type="Proteomes" id="UP000176187"/>
    </source>
</evidence>
<dbReference type="CDD" id="cd02440">
    <property type="entry name" value="AdoMet_MTases"/>
    <property type="match status" value="1"/>
</dbReference>
<dbReference type="Proteomes" id="UP000176187">
    <property type="component" value="Unassembled WGS sequence"/>
</dbReference>
<dbReference type="InterPro" id="IPR029063">
    <property type="entry name" value="SAM-dependent_MTases_sf"/>
</dbReference>
<dbReference type="Pfam" id="PF13489">
    <property type="entry name" value="Methyltransf_23"/>
    <property type="match status" value="1"/>
</dbReference>
<dbReference type="STRING" id="1801774.A3A05_02020"/>
<reference evidence="1 2" key="1">
    <citation type="journal article" date="2016" name="Nat. Commun.">
        <title>Thousands of microbial genomes shed light on interconnected biogeochemical processes in an aquifer system.</title>
        <authorList>
            <person name="Anantharaman K."/>
            <person name="Brown C.T."/>
            <person name="Hug L.A."/>
            <person name="Sharon I."/>
            <person name="Castelle C.J."/>
            <person name="Probst A.J."/>
            <person name="Thomas B.C."/>
            <person name="Singh A."/>
            <person name="Wilkins M.J."/>
            <person name="Karaoz U."/>
            <person name="Brodie E.L."/>
            <person name="Williams K.H."/>
            <person name="Hubbard S.S."/>
            <person name="Banfield J.F."/>
        </authorList>
    </citation>
    <scope>NUCLEOTIDE SEQUENCE [LARGE SCALE GENOMIC DNA]</scope>
</reference>